<name>A0A936N9T3_9ACTN</name>
<dbReference type="Proteomes" id="UP000727993">
    <property type="component" value="Unassembled WGS sequence"/>
</dbReference>
<evidence type="ECO:0000256" key="1">
    <source>
        <dbReference type="SAM" id="MobiDB-lite"/>
    </source>
</evidence>
<reference evidence="2 3" key="1">
    <citation type="submission" date="2020-10" db="EMBL/GenBank/DDBJ databases">
        <title>Connecting structure to function with the recovery of over 1000 high-quality activated sludge metagenome-assembled genomes encoding full-length rRNA genes using long-read sequencing.</title>
        <authorList>
            <person name="Singleton C.M."/>
            <person name="Petriglieri F."/>
            <person name="Kristensen J.M."/>
            <person name="Kirkegaard R.H."/>
            <person name="Michaelsen T.Y."/>
            <person name="Andersen M.H."/>
            <person name="Karst S.M."/>
            <person name="Dueholm M.S."/>
            <person name="Nielsen P.H."/>
            <person name="Albertsen M."/>
        </authorList>
    </citation>
    <scope>NUCLEOTIDE SEQUENCE [LARGE SCALE GENOMIC DNA]</scope>
    <source>
        <strain evidence="2">Lyne_18-Q3-R50-59_MAXAC.006</strain>
    </source>
</reference>
<gene>
    <name evidence="2" type="ORF">IPN02_05335</name>
</gene>
<proteinExistence type="predicted"/>
<feature type="region of interest" description="Disordered" evidence="1">
    <location>
        <begin position="1"/>
        <end position="47"/>
    </location>
</feature>
<organism evidence="2 3">
    <name type="scientific">Candidatus Neomicrothrix subdominans</name>
    <dbReference type="NCBI Taxonomy" id="2954438"/>
    <lineage>
        <taxon>Bacteria</taxon>
        <taxon>Bacillati</taxon>
        <taxon>Actinomycetota</taxon>
        <taxon>Acidimicrobiia</taxon>
        <taxon>Acidimicrobiales</taxon>
        <taxon>Microthrixaceae</taxon>
        <taxon>Candidatus Neomicrothrix</taxon>
    </lineage>
</organism>
<evidence type="ECO:0000313" key="3">
    <source>
        <dbReference type="Proteomes" id="UP000727993"/>
    </source>
</evidence>
<dbReference type="AlphaFoldDB" id="A0A936N9T3"/>
<comment type="caution">
    <text evidence="2">The sequence shown here is derived from an EMBL/GenBank/DDBJ whole genome shotgun (WGS) entry which is preliminary data.</text>
</comment>
<accession>A0A936N9T3</accession>
<protein>
    <submittedName>
        <fullName evidence="2">Uncharacterized protein</fullName>
    </submittedName>
</protein>
<dbReference type="EMBL" id="JADJZA010000001">
    <property type="protein sequence ID" value="MBK9296282.1"/>
    <property type="molecule type" value="Genomic_DNA"/>
</dbReference>
<sequence>MGAPTYIVENPVQPARSYTSAPRVPTPWKPGRPGELNGPQPWGDQLGTPGPDTGYALKLVERCVDELTLGAGEHRDDVASGLAAVAAKRAASYGRAPVRHDLDVAVTIWGFGSSSVDPELAELRRRAFEGIADPHHYQARRALVDLVPEASLRQTPGAVAEAHAADWRSLFDLGQA</sequence>
<evidence type="ECO:0000313" key="2">
    <source>
        <dbReference type="EMBL" id="MBK9296282.1"/>
    </source>
</evidence>